<evidence type="ECO:0000313" key="5">
    <source>
        <dbReference type="RefSeq" id="XP_018329511.1"/>
    </source>
</evidence>
<sequence>MSSVKQERQDEAEIQEMATKLMEANRAKMQAALRTAQTPVTAPQNMNILNFLTRNNTNNNNNNGNNKAKNEVSVVTSTAPDSIRTMGDEESARGRFGWTTLGKVHIPYITRSGDKYCAVRMVEMKVLNKYLSFLHQDIYNCTCIRSYYITEVECRLLNEINMKHCDYQFGREQFTLRDLIVRLSDAVEFYNFLDACYSKLLNGSTNPLDRCGFIRINKESVVPYTIYNNQKYVPLFYFEGETENLKLKADKLEGWDLSYLKFCCKVQGIRNELFAHDSCAVISLNDIKNYFPPGTLFEDYWPSKVVDSQLLINGKTQTQMGQWTRQPAAPPASLSRPSPSPKPATQAKAANNSQLQNVQAMYSNYGLTGGQPAYPTPQPRTATSAVRTTYPAAASRQPRPSYYTNMAQAPPPPLIRASQSFQSYGKEDWATTAYSNTQTTVANYMMLGDPVLSQSGYRQSNPQMPKFHPPPLIPVRHLNGGMRYDTPNHYGGTDVVDLSSANSTTGHPIINQQPAHQQPPRGQPATQDDCTGMTNGRMPVNNMHRKLIAIPETPIISGNHIPYKLQKALIENRMVPCFNMKPYSYSDLLVTIPDLIEQLFNSVPVQSCQQVMQVLGIEVYKGNSAQMRLLLENGKCRSIDEVIPLVQVRHVLEYMPQLKYMLGGLVNSELAAKRQRTS</sequence>
<dbReference type="RefSeq" id="XP_018329509.1">
    <property type="nucleotide sequence ID" value="XM_018474007.2"/>
</dbReference>
<dbReference type="OrthoDB" id="6497308at2759"/>
<reference evidence="3 4" key="1">
    <citation type="submission" date="2025-04" db="UniProtKB">
        <authorList>
            <consortium name="RefSeq"/>
        </authorList>
    </citation>
    <scope>IDENTIFICATION</scope>
    <source>
        <tissue evidence="3 4">Entire body</tissue>
    </source>
</reference>
<dbReference type="GeneID" id="108739906"/>
<evidence type="ECO:0000313" key="2">
    <source>
        <dbReference type="Proteomes" id="UP000192223"/>
    </source>
</evidence>
<dbReference type="RefSeq" id="XP_018329510.1">
    <property type="nucleotide sequence ID" value="XM_018474008.2"/>
</dbReference>
<evidence type="ECO:0000313" key="3">
    <source>
        <dbReference type="RefSeq" id="XP_018329509.1"/>
    </source>
</evidence>
<feature type="region of interest" description="Disordered" evidence="1">
    <location>
        <begin position="319"/>
        <end position="353"/>
    </location>
</feature>
<organism evidence="2 4">
    <name type="scientific">Agrilus planipennis</name>
    <name type="common">Emerald ash borer</name>
    <name type="synonym">Agrilus marcopoli</name>
    <dbReference type="NCBI Taxonomy" id="224129"/>
    <lineage>
        <taxon>Eukaryota</taxon>
        <taxon>Metazoa</taxon>
        <taxon>Ecdysozoa</taxon>
        <taxon>Arthropoda</taxon>
        <taxon>Hexapoda</taxon>
        <taxon>Insecta</taxon>
        <taxon>Pterygota</taxon>
        <taxon>Neoptera</taxon>
        <taxon>Endopterygota</taxon>
        <taxon>Coleoptera</taxon>
        <taxon>Polyphaga</taxon>
        <taxon>Elateriformia</taxon>
        <taxon>Buprestoidea</taxon>
        <taxon>Buprestidae</taxon>
        <taxon>Agrilinae</taxon>
        <taxon>Agrilus</taxon>
    </lineage>
</organism>
<dbReference type="Proteomes" id="UP000192223">
    <property type="component" value="Unplaced"/>
</dbReference>
<evidence type="ECO:0000313" key="4">
    <source>
        <dbReference type="RefSeq" id="XP_018329510.1"/>
    </source>
</evidence>
<gene>
    <name evidence="3 4 5" type="primary">LOC108739906</name>
</gene>
<keyword evidence="2" id="KW-1185">Reference proteome</keyword>
<dbReference type="RefSeq" id="XP_018329511.1">
    <property type="nucleotide sequence ID" value="XM_018474009.2"/>
</dbReference>
<feature type="region of interest" description="Disordered" evidence="1">
    <location>
        <begin position="498"/>
        <end position="538"/>
    </location>
</feature>
<evidence type="ECO:0000256" key="1">
    <source>
        <dbReference type="SAM" id="MobiDB-lite"/>
    </source>
</evidence>
<name>A0A1W4XAZ5_AGRPL</name>
<dbReference type="KEGG" id="apln:108739906"/>
<protein>
    <submittedName>
        <fullName evidence="3 4">Uncharacterized protein LOC108739906 isoform X1</fullName>
    </submittedName>
</protein>
<dbReference type="AlphaFoldDB" id="A0A1W4XAZ5"/>
<proteinExistence type="predicted"/>
<feature type="compositionally biased region" description="Polar residues" evidence="1">
    <location>
        <begin position="499"/>
        <end position="516"/>
    </location>
</feature>
<feature type="compositionally biased region" description="Polar residues" evidence="1">
    <location>
        <begin position="524"/>
        <end position="534"/>
    </location>
</feature>
<accession>A0A1W4XAZ5</accession>